<evidence type="ECO:0000256" key="1">
    <source>
        <dbReference type="SAM" id="MobiDB-lite"/>
    </source>
</evidence>
<dbReference type="EMBL" id="JAPDRK010000016">
    <property type="protein sequence ID" value="KAJ9605348.1"/>
    <property type="molecule type" value="Genomic_DNA"/>
</dbReference>
<keyword evidence="3" id="KW-1185">Reference proteome</keyword>
<accession>A0AA39CEI0</accession>
<name>A0AA39CEI0_9EURO</name>
<organism evidence="2 3">
    <name type="scientific">Cladophialophora chaetospira</name>
    <dbReference type="NCBI Taxonomy" id="386627"/>
    <lineage>
        <taxon>Eukaryota</taxon>
        <taxon>Fungi</taxon>
        <taxon>Dikarya</taxon>
        <taxon>Ascomycota</taxon>
        <taxon>Pezizomycotina</taxon>
        <taxon>Eurotiomycetes</taxon>
        <taxon>Chaetothyriomycetidae</taxon>
        <taxon>Chaetothyriales</taxon>
        <taxon>Herpotrichiellaceae</taxon>
        <taxon>Cladophialophora</taxon>
    </lineage>
</organism>
<sequence length="359" mass="40399">MPKRKAADGAASHPPKKAKPELAEPPPTLAKATERDADLAWPEHTVHVAREEEDPSEDYLNDLRSRASAAKARNQAIPTMELRFSPFFHSLKTNYATLAKALLKIYNQGKGDYERPLPTLGGAGIFDRITREEGDMKRSRLQPQDQVLDNEGALAKTLNNQSHQYKYHILTTIIIALQSLSAMYGFELFATLSGADFRQLITAVFDLDPRTHAMAMWAKHHTGIDIVGTYRDVGIPEEQTRRETLRASIKYRFVNCCMLTWKYRLNIDPRLADVAEKKAFEIWQDKAMADGEHLAIVAPLGSVDSVPVHDNLIQYGGKNNKSLFDLSLSRKEVRTIDAIGAVDEESEDEDWVNGIRRLC</sequence>
<dbReference type="Proteomes" id="UP001172673">
    <property type="component" value="Unassembled WGS sequence"/>
</dbReference>
<reference evidence="2" key="1">
    <citation type="submission" date="2022-10" db="EMBL/GenBank/DDBJ databases">
        <title>Culturing micro-colonial fungi from biological soil crusts in the Mojave desert and describing Neophaeococcomyces mojavensis, and introducing the new genera and species Taxawa tesnikishii.</title>
        <authorList>
            <person name="Kurbessoian T."/>
            <person name="Stajich J.E."/>
        </authorList>
    </citation>
    <scope>NUCLEOTIDE SEQUENCE</scope>
    <source>
        <strain evidence="2">TK_41</strain>
    </source>
</reference>
<gene>
    <name evidence="2" type="ORF">H2200_010005</name>
</gene>
<dbReference type="AlphaFoldDB" id="A0AA39CEI0"/>
<evidence type="ECO:0000313" key="2">
    <source>
        <dbReference type="EMBL" id="KAJ9605348.1"/>
    </source>
</evidence>
<evidence type="ECO:0000313" key="3">
    <source>
        <dbReference type="Proteomes" id="UP001172673"/>
    </source>
</evidence>
<feature type="region of interest" description="Disordered" evidence="1">
    <location>
        <begin position="1"/>
        <end position="43"/>
    </location>
</feature>
<protein>
    <submittedName>
        <fullName evidence="2">Uncharacterized protein</fullName>
    </submittedName>
</protein>
<comment type="caution">
    <text evidence="2">The sequence shown here is derived from an EMBL/GenBank/DDBJ whole genome shotgun (WGS) entry which is preliminary data.</text>
</comment>
<proteinExistence type="predicted"/>